<keyword evidence="3" id="KW-0378">Hydrolase</keyword>
<comment type="caution">
    <text evidence="3">The sequence shown here is derived from an EMBL/GenBank/DDBJ whole genome shotgun (WGS) entry which is preliminary data.</text>
</comment>
<evidence type="ECO:0000313" key="3">
    <source>
        <dbReference type="EMBL" id="NME29043.1"/>
    </source>
</evidence>
<gene>
    <name evidence="3" type="ORF">HF872_10490</name>
</gene>
<dbReference type="AlphaFoldDB" id="A0A848C3C8"/>
<dbReference type="InterPro" id="IPR001279">
    <property type="entry name" value="Metallo-B-lactamas"/>
</dbReference>
<keyword evidence="1" id="KW-0540">Nuclease</keyword>
<evidence type="ECO:0000256" key="1">
    <source>
        <dbReference type="ARBA" id="ARBA00022759"/>
    </source>
</evidence>
<dbReference type="SMART" id="SM00849">
    <property type="entry name" value="Lactamase_B"/>
    <property type="match status" value="1"/>
</dbReference>
<dbReference type="GO" id="GO:0042781">
    <property type="term" value="F:3'-tRNA processing endoribonuclease activity"/>
    <property type="evidence" value="ECO:0007669"/>
    <property type="project" value="TreeGrafter"/>
</dbReference>
<dbReference type="RefSeq" id="WP_170087931.1">
    <property type="nucleotide sequence ID" value="NZ_JABAFG010000019.1"/>
</dbReference>
<proteinExistence type="predicted"/>
<dbReference type="SUPFAM" id="SSF56281">
    <property type="entry name" value="Metallo-hydrolase/oxidoreductase"/>
    <property type="match status" value="1"/>
</dbReference>
<dbReference type="EMBL" id="JABAFG010000019">
    <property type="protein sequence ID" value="NME29043.1"/>
    <property type="molecule type" value="Genomic_DNA"/>
</dbReference>
<dbReference type="Gene3D" id="3.60.15.10">
    <property type="entry name" value="Ribonuclease Z/Hydroxyacylglutathione hydrolase-like"/>
    <property type="match status" value="1"/>
</dbReference>
<dbReference type="Proteomes" id="UP000591071">
    <property type="component" value="Unassembled WGS sequence"/>
</dbReference>
<organism evidence="3 4">
    <name type="scientific">Megasphaera hexanoica</name>
    <dbReference type="NCBI Taxonomy" id="1675036"/>
    <lineage>
        <taxon>Bacteria</taxon>
        <taxon>Bacillati</taxon>
        <taxon>Bacillota</taxon>
        <taxon>Negativicutes</taxon>
        <taxon>Veillonellales</taxon>
        <taxon>Veillonellaceae</taxon>
        <taxon>Megasphaera</taxon>
    </lineage>
</organism>
<dbReference type="PANTHER" id="PTHR46018">
    <property type="entry name" value="ZINC PHOSPHODIESTERASE ELAC PROTEIN 1"/>
    <property type="match status" value="1"/>
</dbReference>
<keyword evidence="1" id="KW-0255">Endonuclease</keyword>
<dbReference type="InterPro" id="IPR036866">
    <property type="entry name" value="RibonucZ/Hydroxyglut_hydro"/>
</dbReference>
<reference evidence="3 4" key="1">
    <citation type="submission" date="2020-04" db="EMBL/GenBank/DDBJ databases">
        <authorList>
            <person name="Hitch T.C.A."/>
            <person name="Wylensek D."/>
            <person name="Clavel T."/>
        </authorList>
    </citation>
    <scope>NUCLEOTIDE SEQUENCE [LARGE SCALE GENOMIC DNA]</scope>
    <source>
        <strain evidence="3 4">Oil-RF-744-FAT-WT-6-1</strain>
    </source>
</reference>
<evidence type="ECO:0000313" key="4">
    <source>
        <dbReference type="Proteomes" id="UP000591071"/>
    </source>
</evidence>
<name>A0A848C3C8_9FIRM</name>
<feature type="domain" description="Metallo-beta-lactamase" evidence="2">
    <location>
        <begin position="17"/>
        <end position="198"/>
    </location>
</feature>
<evidence type="ECO:0000259" key="2">
    <source>
        <dbReference type="SMART" id="SM00849"/>
    </source>
</evidence>
<dbReference type="Pfam" id="PF23023">
    <property type="entry name" value="Anti-Pycsar_Apyc1"/>
    <property type="match status" value="1"/>
</dbReference>
<dbReference type="PANTHER" id="PTHR46018:SF2">
    <property type="entry name" value="ZINC PHOSPHODIESTERASE ELAC PROTEIN 1"/>
    <property type="match status" value="1"/>
</dbReference>
<sequence length="266" mass="30746">MNLTILGTGNATVTHCYNTCFVLDEGDQYLLIDGGGGNGLLQQLEKAHLRWRDMRTVFVTHKHMDHLLGILWLMRMMCQSWRRGTYDGEAIIYGHEEVVSLLHAMGNALLSSKDSAFLDDRLHFVTVSDGETHQLIGHDVTFFDIRSTKAKQFGFSLQLSDGKLTCCGDEPYQPWEEGYVRDSKWLLHEAFCLDAEAHIFHPYEKHHSTVKDACETAARMGVQNLILYHTEDKDLTHRRQRYYDEGHQYYQGNLYIPDDLELFRNL</sequence>
<accession>A0A848C3C8</accession>
<protein>
    <submittedName>
        <fullName evidence="3">MBL fold metallo-hydrolase</fullName>
    </submittedName>
</protein>